<dbReference type="EnsemblMetazoa" id="XM_020000700.1">
    <property type="protein sequence ID" value="XP_019856259.1"/>
    <property type="gene ID" value="LOC109584823"/>
</dbReference>
<sequence length="714" mass="80839">MGKAASKLDFSKVDKLIKKKVKELRDGALKKIDDSCKEYKEGGPCINEKELELFLHQIENKMLLVAVVGEGSCGKSTLINAFLRDKILPAGIGRVTGFRIFIGHDPNVHETPCESSTGYCDKCPYLVSGIGKEILCHGVAEIKLKITRRNQLNDAHQIDPLVLYTYIPVFDSLSSSTHCTPYFVDSPGVEVINNDVKSYYSILSAMIYVENYLRLMQNEANIITELGCKPEDASLLFAVSHFDKYYTSRADEQNPDKRKTKTEVECNMELVKRGEVFPVCGDWALHAHLALKYKERDEISCDVVEEAYRCKRVPKRKNFDEIVDKATCILEVSAFEELEKKLKISIDQTNFQQWIIMMYKQCIKLLKRPIQAADTILPIIESEIANKSKNIETINEKIGNLRTMEGEVQEYVLEQLEKIQQLASSFFMRRVSPKIEEELQILRRNGIESVNRNYTFGQYLEDLNTLINNLSGLITQELNDETKRCSKDLGSELHNRYTKLIRHIQWAQDDSRNVTLAAEVQTQNIADSCFISEPSNTIRGFVRNRTRNWRLLNSALAAASAGASVLATGAGFMTAIALNVLAIPAIVSSGAVITGLGGTAYFIRQFINTTDQSMELSEEDVKTLCDKMKSEITINSAGRIKQKFEQVVADALRDYNILLKAEYDQEWGQRLNQCLEEAQVSLRLICEKKTELTQARDELKKYSDSLKALVQETE</sequence>
<keyword evidence="9" id="KW-1185">Reference proteome</keyword>
<dbReference type="Pfam" id="PF00350">
    <property type="entry name" value="Dynamin_N"/>
    <property type="match status" value="1"/>
</dbReference>
<evidence type="ECO:0000259" key="7">
    <source>
        <dbReference type="Pfam" id="PF00350"/>
    </source>
</evidence>
<feature type="domain" description="Dynamin N-terminal" evidence="7">
    <location>
        <begin position="65"/>
        <end position="217"/>
    </location>
</feature>
<keyword evidence="6" id="KW-0812">Transmembrane</keyword>
<dbReference type="GO" id="GO:0005525">
    <property type="term" value="F:GTP binding"/>
    <property type="evidence" value="ECO:0007669"/>
    <property type="project" value="UniProtKB-KW"/>
</dbReference>
<dbReference type="Proteomes" id="UP000007879">
    <property type="component" value="Unassembled WGS sequence"/>
</dbReference>
<dbReference type="AlphaFoldDB" id="A0AAN0JH19"/>
<keyword evidence="6" id="KW-1133">Transmembrane helix</keyword>
<accession>A0AAN0JH19</accession>
<dbReference type="RefSeq" id="XP_019856259.1">
    <property type="nucleotide sequence ID" value="XM_020000700.1"/>
</dbReference>
<evidence type="ECO:0000256" key="2">
    <source>
        <dbReference type="ARBA" id="ARBA00022741"/>
    </source>
</evidence>
<dbReference type="InterPro" id="IPR027417">
    <property type="entry name" value="P-loop_NTPase"/>
</dbReference>
<dbReference type="GO" id="GO:0003924">
    <property type="term" value="F:GTPase activity"/>
    <property type="evidence" value="ECO:0007669"/>
    <property type="project" value="InterPro"/>
</dbReference>
<evidence type="ECO:0000256" key="1">
    <source>
        <dbReference type="ARBA" id="ARBA00004370"/>
    </source>
</evidence>
<feature type="transmembrane region" description="Helical" evidence="6">
    <location>
        <begin position="582"/>
        <end position="603"/>
    </location>
</feature>
<evidence type="ECO:0000256" key="5">
    <source>
        <dbReference type="ARBA" id="ARBA00023136"/>
    </source>
</evidence>
<proteinExistence type="predicted"/>
<keyword evidence="2" id="KW-0547">Nucleotide-binding</keyword>
<keyword evidence="5 6" id="KW-0472">Membrane</keyword>
<dbReference type="PANTHER" id="PTHR10465">
    <property type="entry name" value="TRANSMEMBRANE GTPASE FZO1"/>
    <property type="match status" value="1"/>
</dbReference>
<dbReference type="GeneID" id="109584823"/>
<keyword evidence="3" id="KW-0378">Hydrolase</keyword>
<evidence type="ECO:0000256" key="3">
    <source>
        <dbReference type="ARBA" id="ARBA00022801"/>
    </source>
</evidence>
<organism evidence="8 9">
    <name type="scientific">Amphimedon queenslandica</name>
    <name type="common">Sponge</name>
    <dbReference type="NCBI Taxonomy" id="400682"/>
    <lineage>
        <taxon>Eukaryota</taxon>
        <taxon>Metazoa</taxon>
        <taxon>Porifera</taxon>
        <taxon>Demospongiae</taxon>
        <taxon>Heteroscleromorpha</taxon>
        <taxon>Haplosclerida</taxon>
        <taxon>Niphatidae</taxon>
        <taxon>Amphimedon</taxon>
    </lineage>
</organism>
<dbReference type="GO" id="GO:0007005">
    <property type="term" value="P:mitochondrion organization"/>
    <property type="evidence" value="ECO:0007669"/>
    <property type="project" value="UniProtKB-ARBA"/>
</dbReference>
<dbReference type="GO" id="GO:0016020">
    <property type="term" value="C:membrane"/>
    <property type="evidence" value="ECO:0007669"/>
    <property type="project" value="UniProtKB-SubCell"/>
</dbReference>
<dbReference type="SUPFAM" id="SSF52540">
    <property type="entry name" value="P-loop containing nucleoside triphosphate hydrolases"/>
    <property type="match status" value="1"/>
</dbReference>
<evidence type="ECO:0000313" key="9">
    <source>
        <dbReference type="Proteomes" id="UP000007879"/>
    </source>
</evidence>
<protein>
    <recommendedName>
        <fullName evidence="7">Dynamin N-terminal domain-containing protein</fullName>
    </recommendedName>
</protein>
<dbReference type="KEGG" id="aqu:109584823"/>
<keyword evidence="4" id="KW-0342">GTP-binding</keyword>
<dbReference type="InterPro" id="IPR045063">
    <property type="entry name" value="Dynamin_N"/>
</dbReference>
<evidence type="ECO:0000256" key="4">
    <source>
        <dbReference type="ARBA" id="ARBA00023134"/>
    </source>
</evidence>
<evidence type="ECO:0000313" key="8">
    <source>
        <dbReference type="EnsemblMetazoa" id="XP_019856259.1"/>
    </source>
</evidence>
<evidence type="ECO:0000256" key="6">
    <source>
        <dbReference type="SAM" id="Phobius"/>
    </source>
</evidence>
<name>A0AAN0JH19_AMPQE</name>
<reference evidence="8" key="2">
    <citation type="submission" date="2024-06" db="UniProtKB">
        <authorList>
            <consortium name="EnsemblMetazoa"/>
        </authorList>
    </citation>
    <scope>IDENTIFICATION</scope>
</reference>
<reference evidence="9" key="1">
    <citation type="journal article" date="2010" name="Nature">
        <title>The Amphimedon queenslandica genome and the evolution of animal complexity.</title>
        <authorList>
            <person name="Srivastava M."/>
            <person name="Simakov O."/>
            <person name="Chapman J."/>
            <person name="Fahey B."/>
            <person name="Gauthier M.E."/>
            <person name="Mitros T."/>
            <person name="Richards G.S."/>
            <person name="Conaco C."/>
            <person name="Dacre M."/>
            <person name="Hellsten U."/>
            <person name="Larroux C."/>
            <person name="Putnam N.H."/>
            <person name="Stanke M."/>
            <person name="Adamska M."/>
            <person name="Darling A."/>
            <person name="Degnan S.M."/>
            <person name="Oakley T.H."/>
            <person name="Plachetzki D.C."/>
            <person name="Zhai Y."/>
            <person name="Adamski M."/>
            <person name="Calcino A."/>
            <person name="Cummins S.F."/>
            <person name="Goodstein D.M."/>
            <person name="Harris C."/>
            <person name="Jackson D.J."/>
            <person name="Leys S.P."/>
            <person name="Shu S."/>
            <person name="Woodcroft B.J."/>
            <person name="Vervoort M."/>
            <person name="Kosik K.S."/>
            <person name="Manning G."/>
            <person name="Degnan B.M."/>
            <person name="Rokhsar D.S."/>
        </authorList>
    </citation>
    <scope>NUCLEOTIDE SEQUENCE [LARGE SCALE GENOMIC DNA]</scope>
</reference>
<comment type="subcellular location">
    <subcellularLocation>
        <location evidence="1">Membrane</location>
    </subcellularLocation>
</comment>
<dbReference type="InterPro" id="IPR027094">
    <property type="entry name" value="Mitofusin_fam"/>
</dbReference>
<dbReference type="PANTHER" id="PTHR10465:SF0">
    <property type="entry name" value="SARCALUMENIN"/>
    <property type="match status" value="1"/>
</dbReference>
<dbReference type="Gene3D" id="3.40.50.300">
    <property type="entry name" value="P-loop containing nucleotide triphosphate hydrolases"/>
    <property type="match status" value="1"/>
</dbReference>